<protein>
    <recommendedName>
        <fullName evidence="4">SRp25 nuclear protein</fullName>
    </recommendedName>
</protein>
<reference evidence="2 3" key="1">
    <citation type="submission" date="2023-01" db="EMBL/GenBank/DDBJ databases">
        <title>Minimal conservation of predation-associated metabolite biosynthetic gene clusters underscores biosynthetic potential of Myxococcota including descriptions for ten novel species: Archangium lansinium sp. nov., Myxococcus landrumus sp. nov., Nannocystis bai.</title>
        <authorList>
            <person name="Ahearne A."/>
            <person name="Stevens C."/>
            <person name="Dowd S."/>
        </authorList>
    </citation>
    <scope>NUCLEOTIDE SEQUENCE [LARGE SCALE GENOMIC DNA]</scope>
    <source>
        <strain evidence="2 3">WIWO2</strain>
    </source>
</reference>
<dbReference type="EMBL" id="JAQNDK010000004">
    <property type="protein sequence ID" value="MDC0683426.1"/>
    <property type="molecule type" value="Genomic_DNA"/>
</dbReference>
<name>A0ABT5CAG5_9BACT</name>
<feature type="region of interest" description="Disordered" evidence="1">
    <location>
        <begin position="1"/>
        <end position="60"/>
    </location>
</feature>
<organism evidence="2 3">
    <name type="scientific">Sorangium atrum</name>
    <dbReference type="NCBI Taxonomy" id="2995308"/>
    <lineage>
        <taxon>Bacteria</taxon>
        <taxon>Pseudomonadati</taxon>
        <taxon>Myxococcota</taxon>
        <taxon>Polyangia</taxon>
        <taxon>Polyangiales</taxon>
        <taxon>Polyangiaceae</taxon>
        <taxon>Sorangium</taxon>
    </lineage>
</organism>
<sequence>MQKQGALKRQKERERQEKQREKDANRLARRTGKGSAVSGTPGEDPDIAGIVPGPQPAVIE</sequence>
<keyword evidence="3" id="KW-1185">Reference proteome</keyword>
<accession>A0ABT5CAG5</accession>
<gene>
    <name evidence="2" type="ORF">POL72_37195</name>
</gene>
<dbReference type="RefSeq" id="WP_272101567.1">
    <property type="nucleotide sequence ID" value="NZ_JAQNDK010000004.1"/>
</dbReference>
<feature type="compositionally biased region" description="Basic and acidic residues" evidence="1">
    <location>
        <begin position="9"/>
        <end position="26"/>
    </location>
</feature>
<dbReference type="Proteomes" id="UP001217485">
    <property type="component" value="Unassembled WGS sequence"/>
</dbReference>
<proteinExistence type="predicted"/>
<evidence type="ECO:0008006" key="4">
    <source>
        <dbReference type="Google" id="ProtNLM"/>
    </source>
</evidence>
<evidence type="ECO:0000313" key="3">
    <source>
        <dbReference type="Proteomes" id="UP001217485"/>
    </source>
</evidence>
<evidence type="ECO:0000313" key="2">
    <source>
        <dbReference type="EMBL" id="MDC0683426.1"/>
    </source>
</evidence>
<evidence type="ECO:0000256" key="1">
    <source>
        <dbReference type="SAM" id="MobiDB-lite"/>
    </source>
</evidence>
<comment type="caution">
    <text evidence="2">The sequence shown here is derived from an EMBL/GenBank/DDBJ whole genome shotgun (WGS) entry which is preliminary data.</text>
</comment>